<accession>A0AAV5T9T1</accession>
<keyword evidence="1" id="KW-1133">Transmembrane helix</keyword>
<feature type="transmembrane region" description="Helical" evidence="1">
    <location>
        <begin position="212"/>
        <end position="231"/>
    </location>
</feature>
<feature type="transmembrane region" description="Helical" evidence="1">
    <location>
        <begin position="14"/>
        <end position="39"/>
    </location>
</feature>
<gene>
    <name evidence="2" type="ORF">PENTCL1PPCAC_14158</name>
</gene>
<dbReference type="AlphaFoldDB" id="A0AAV5T9T1"/>
<keyword evidence="3" id="KW-1185">Reference proteome</keyword>
<dbReference type="Proteomes" id="UP001432027">
    <property type="component" value="Unassembled WGS sequence"/>
</dbReference>
<evidence type="ECO:0000313" key="3">
    <source>
        <dbReference type="Proteomes" id="UP001432027"/>
    </source>
</evidence>
<organism evidence="2 3">
    <name type="scientific">Pristionchus entomophagus</name>
    <dbReference type="NCBI Taxonomy" id="358040"/>
    <lineage>
        <taxon>Eukaryota</taxon>
        <taxon>Metazoa</taxon>
        <taxon>Ecdysozoa</taxon>
        <taxon>Nematoda</taxon>
        <taxon>Chromadorea</taxon>
        <taxon>Rhabditida</taxon>
        <taxon>Rhabditina</taxon>
        <taxon>Diplogasteromorpha</taxon>
        <taxon>Diplogasteroidea</taxon>
        <taxon>Neodiplogasteridae</taxon>
        <taxon>Pristionchus</taxon>
    </lineage>
</organism>
<evidence type="ECO:0000313" key="2">
    <source>
        <dbReference type="EMBL" id="GMS91983.1"/>
    </source>
</evidence>
<comment type="caution">
    <text evidence="2">The sequence shown here is derived from an EMBL/GenBank/DDBJ whole genome shotgun (WGS) entry which is preliminary data.</text>
</comment>
<dbReference type="PANTHER" id="PTHR45830:SF15">
    <property type="entry name" value="SERPENTINE RECEPTOR, CLASS I"/>
    <property type="match status" value="1"/>
</dbReference>
<feature type="transmembrane region" description="Helical" evidence="1">
    <location>
        <begin position="95"/>
        <end position="117"/>
    </location>
</feature>
<feature type="transmembrane region" description="Helical" evidence="1">
    <location>
        <begin position="167"/>
        <end position="192"/>
    </location>
</feature>
<feature type="transmembrane region" description="Helical" evidence="1">
    <location>
        <begin position="51"/>
        <end position="75"/>
    </location>
</feature>
<reference evidence="2" key="1">
    <citation type="submission" date="2023-10" db="EMBL/GenBank/DDBJ databases">
        <title>Genome assembly of Pristionchus species.</title>
        <authorList>
            <person name="Yoshida K."/>
            <person name="Sommer R.J."/>
        </authorList>
    </citation>
    <scope>NUCLEOTIDE SEQUENCE</scope>
    <source>
        <strain evidence="2">RS0144</strain>
    </source>
</reference>
<proteinExistence type="predicted"/>
<evidence type="ECO:0008006" key="4">
    <source>
        <dbReference type="Google" id="ProtNLM"/>
    </source>
</evidence>
<dbReference type="PANTHER" id="PTHR45830">
    <property type="entry name" value="SERPENTINE RECEPTOR, CLASS I"/>
    <property type="match status" value="1"/>
</dbReference>
<evidence type="ECO:0000256" key="1">
    <source>
        <dbReference type="SAM" id="Phobius"/>
    </source>
</evidence>
<protein>
    <recommendedName>
        <fullName evidence="4">G protein-coupled receptor</fullName>
    </recommendedName>
</protein>
<dbReference type="EMBL" id="BTSX01000004">
    <property type="protein sequence ID" value="GMS91983.1"/>
    <property type="molecule type" value="Genomic_DNA"/>
</dbReference>
<name>A0AAV5T9T1_9BILA</name>
<keyword evidence="1" id="KW-0812">Transmembrane</keyword>
<feature type="non-terminal residue" evidence="2">
    <location>
        <position position="242"/>
    </location>
</feature>
<keyword evidence="1" id="KW-0472">Membrane</keyword>
<sequence length="242" mass="26841">MSVPSDLPSLVETIAIILFYFLGALSLLVNSVTLAIIIRKGSMLESEIRKLSVFLQIACLIQNAFFTLLFIPFSYPRAGAGYCVGLLCCVLPFQALSLIFLVLTMLMFAAFGMLVVAREQLLLFDGSVLKLSDKVRRVWQERGLNWYLFDGGKVEAVLHFIEIGSAIVIPAGCALVFVPFSHMLVIVLRYAIDEPHSAIIISAQNMHLNFQFIVLIIFLLCPVLISTGLGFRKTVYADTQSK</sequence>